<name>A0A7X9XGX1_9BACE</name>
<dbReference type="EMBL" id="JABAGL010000001">
    <property type="protein sequence ID" value="NME84635.1"/>
    <property type="molecule type" value="Genomic_DNA"/>
</dbReference>
<sequence length="84" mass="9984">MGGLSEKISVFFDKNHDIAFLVFIGVFVFLLIGNILNWKWTYEPKSWVGYYWLDLLGPTAYRFWNAVILVVIIIILFIIYFHTY</sequence>
<evidence type="ECO:0008006" key="4">
    <source>
        <dbReference type="Google" id="ProtNLM"/>
    </source>
</evidence>
<keyword evidence="1" id="KW-1133">Transmembrane helix</keyword>
<evidence type="ECO:0000313" key="2">
    <source>
        <dbReference type="EMBL" id="NME84635.1"/>
    </source>
</evidence>
<dbReference type="Proteomes" id="UP000520291">
    <property type="component" value="Unassembled WGS sequence"/>
</dbReference>
<dbReference type="Pfam" id="PF15562">
    <property type="entry name" value="Imm17"/>
    <property type="match status" value="1"/>
</dbReference>
<reference evidence="2 3" key="1">
    <citation type="submission" date="2020-04" db="EMBL/GenBank/DDBJ databases">
        <authorList>
            <person name="Hitch T.C.A."/>
            <person name="Wylensek D."/>
            <person name="Clavel T."/>
        </authorList>
    </citation>
    <scope>NUCLEOTIDE SEQUENCE [LARGE SCALE GENOMIC DNA]</scope>
    <source>
        <strain evidence="2 3">WCA3-601-WT-5E</strain>
    </source>
</reference>
<evidence type="ECO:0000256" key="1">
    <source>
        <dbReference type="SAM" id="Phobius"/>
    </source>
</evidence>
<keyword evidence="1" id="KW-0812">Transmembrane</keyword>
<comment type="caution">
    <text evidence="2">The sequence shown here is derived from an EMBL/GenBank/DDBJ whole genome shotgun (WGS) entry which is preliminary data.</text>
</comment>
<dbReference type="AlphaFoldDB" id="A0A7X9XGX1"/>
<keyword evidence="1" id="KW-0472">Membrane</keyword>
<evidence type="ECO:0000313" key="3">
    <source>
        <dbReference type="Proteomes" id="UP000520291"/>
    </source>
</evidence>
<accession>A0A7X9XGX1</accession>
<feature type="transmembrane region" description="Helical" evidence="1">
    <location>
        <begin position="60"/>
        <end position="81"/>
    </location>
</feature>
<feature type="transmembrane region" description="Helical" evidence="1">
    <location>
        <begin position="20"/>
        <end position="40"/>
    </location>
</feature>
<protein>
    <recommendedName>
        <fullName evidence="4">Immunity protein 17</fullName>
    </recommendedName>
</protein>
<dbReference type="RefSeq" id="WP_168947038.1">
    <property type="nucleotide sequence ID" value="NZ_JABAGL010000001.1"/>
</dbReference>
<gene>
    <name evidence="2" type="ORF">HF841_01090</name>
</gene>
<dbReference type="InterPro" id="IPR029087">
    <property type="entry name" value="Imm17"/>
</dbReference>
<organism evidence="2 3">
    <name type="scientific">Bacteroides eggerthii</name>
    <dbReference type="NCBI Taxonomy" id="28111"/>
    <lineage>
        <taxon>Bacteria</taxon>
        <taxon>Pseudomonadati</taxon>
        <taxon>Bacteroidota</taxon>
        <taxon>Bacteroidia</taxon>
        <taxon>Bacteroidales</taxon>
        <taxon>Bacteroidaceae</taxon>
        <taxon>Bacteroides</taxon>
    </lineage>
</organism>
<proteinExistence type="predicted"/>